<protein>
    <recommendedName>
        <fullName evidence="4">Threonylcarbamoyl-AMP synthase</fullName>
        <ecNumber evidence="3">2.7.7.87</ecNumber>
    </recommendedName>
</protein>
<comment type="similarity">
    <text evidence="2">Belongs to the SUA5 family.</text>
</comment>
<keyword evidence="5" id="KW-0963">Cytoplasm</keyword>
<evidence type="ECO:0000256" key="2">
    <source>
        <dbReference type="ARBA" id="ARBA00007663"/>
    </source>
</evidence>
<dbReference type="SUPFAM" id="SSF55821">
    <property type="entry name" value="YrdC/RibB"/>
    <property type="match status" value="1"/>
</dbReference>
<evidence type="ECO:0000256" key="4">
    <source>
        <dbReference type="ARBA" id="ARBA00015492"/>
    </source>
</evidence>
<evidence type="ECO:0000256" key="1">
    <source>
        <dbReference type="ARBA" id="ARBA00004496"/>
    </source>
</evidence>
<dbReference type="Pfam" id="PF01300">
    <property type="entry name" value="Sua5_yciO_yrdC"/>
    <property type="match status" value="1"/>
</dbReference>
<dbReference type="InParanoid" id="H2ZHA2"/>
<reference evidence="10" key="1">
    <citation type="submission" date="2003-08" db="EMBL/GenBank/DDBJ databases">
        <authorList>
            <person name="Birren B."/>
            <person name="Nusbaum C."/>
            <person name="Abebe A."/>
            <person name="Abouelleil A."/>
            <person name="Adekoya E."/>
            <person name="Ait-zahra M."/>
            <person name="Allen N."/>
            <person name="Allen T."/>
            <person name="An P."/>
            <person name="Anderson M."/>
            <person name="Anderson S."/>
            <person name="Arachchi H."/>
            <person name="Armbruster J."/>
            <person name="Bachantsang P."/>
            <person name="Baldwin J."/>
            <person name="Barry A."/>
            <person name="Bayul T."/>
            <person name="Blitshsteyn B."/>
            <person name="Bloom T."/>
            <person name="Blye J."/>
            <person name="Boguslavskiy L."/>
            <person name="Borowsky M."/>
            <person name="Boukhgalter B."/>
            <person name="Brunache A."/>
            <person name="Butler J."/>
            <person name="Calixte N."/>
            <person name="Calvo S."/>
            <person name="Camarata J."/>
            <person name="Campo K."/>
            <person name="Chang J."/>
            <person name="Cheshatsang Y."/>
            <person name="Citroen M."/>
            <person name="Collymore A."/>
            <person name="Considine T."/>
            <person name="Cook A."/>
            <person name="Cooke P."/>
            <person name="Corum B."/>
            <person name="Cuomo C."/>
            <person name="David R."/>
            <person name="Dawoe T."/>
            <person name="Degray S."/>
            <person name="Dodge S."/>
            <person name="Dooley K."/>
            <person name="Dorje P."/>
            <person name="Dorjee K."/>
            <person name="Dorris L."/>
            <person name="Duffey N."/>
            <person name="Dupes A."/>
            <person name="Elkins T."/>
            <person name="Engels R."/>
            <person name="Erickson J."/>
            <person name="Farina A."/>
            <person name="Faro S."/>
            <person name="Ferreira P."/>
            <person name="Fischer H."/>
            <person name="Fitzgerald M."/>
            <person name="Foley K."/>
            <person name="Gage D."/>
            <person name="Galagan J."/>
            <person name="Gearin G."/>
            <person name="Gnerre S."/>
            <person name="Gnirke A."/>
            <person name="Goyette A."/>
            <person name="Graham J."/>
            <person name="Grandbois E."/>
            <person name="Gyaltsen K."/>
            <person name="Hafez N."/>
            <person name="Hagopian D."/>
            <person name="Hagos B."/>
            <person name="Hall J."/>
            <person name="Hatcher B."/>
            <person name="Heller A."/>
            <person name="Higgins H."/>
            <person name="Honan T."/>
            <person name="Horn A."/>
            <person name="Houde N."/>
            <person name="Hughes L."/>
            <person name="Hulme W."/>
            <person name="Husby E."/>
            <person name="Iliev I."/>
            <person name="Jaffe D."/>
            <person name="Jones C."/>
            <person name="Kamal M."/>
            <person name="Kamat A."/>
            <person name="Kamvysselis M."/>
            <person name="Karlsson E."/>
            <person name="Kells C."/>
            <person name="Kieu A."/>
            <person name="Kisner P."/>
            <person name="Kodira C."/>
            <person name="Kulbokas E."/>
            <person name="Labutti K."/>
            <person name="Lama D."/>
            <person name="Landers T."/>
            <person name="Leger J."/>
            <person name="Levine S."/>
            <person name="Lewis D."/>
            <person name="Lewis T."/>
            <person name="Lindblad-toh K."/>
            <person name="Liu X."/>
            <person name="Lokyitsang T."/>
            <person name="Lokyitsang Y."/>
            <person name="Lucien O."/>
            <person name="Lui A."/>
            <person name="Ma L.J."/>
            <person name="Mabbitt R."/>
            <person name="Macdonald J."/>
            <person name="Maclean C."/>
            <person name="Major J."/>
            <person name="Manning J."/>
            <person name="Marabella R."/>
            <person name="Maru K."/>
            <person name="Matthews C."/>
            <person name="Mauceli E."/>
            <person name="Mccarthy M."/>
            <person name="Mcdonough S."/>
            <person name="Mcghee T."/>
            <person name="Meldrim J."/>
            <person name="Meneus L."/>
            <person name="Mesirov J."/>
            <person name="Mihalev A."/>
            <person name="Mihova T."/>
            <person name="Mikkelsen T."/>
            <person name="Mlenga V."/>
            <person name="Moru K."/>
            <person name="Mozes J."/>
            <person name="Mulrain L."/>
            <person name="Munson G."/>
            <person name="Naylor J."/>
            <person name="Newes C."/>
            <person name="Nguyen C."/>
            <person name="Nguyen N."/>
            <person name="Nguyen T."/>
            <person name="Nicol R."/>
            <person name="Nielsen C."/>
            <person name="Nizzari M."/>
            <person name="Norbu C."/>
            <person name="Norbu N."/>
            <person name="O'donnell P."/>
            <person name="Okoawo O."/>
            <person name="O'leary S."/>
            <person name="Omotosho B."/>
            <person name="O'neill K."/>
            <person name="Osman S."/>
            <person name="Parker S."/>
            <person name="Perrin D."/>
            <person name="Phunkhang P."/>
            <person name="Piqani B."/>
            <person name="Purcell S."/>
            <person name="Rachupka T."/>
            <person name="Ramasamy U."/>
            <person name="Rameau R."/>
            <person name="Ray V."/>
            <person name="Raymond C."/>
            <person name="Retta R."/>
            <person name="Richardson S."/>
            <person name="Rise C."/>
            <person name="Rodriguez J."/>
            <person name="Rogers J."/>
            <person name="Rogov P."/>
            <person name="Rutman M."/>
            <person name="Schupbach R."/>
            <person name="Seaman C."/>
            <person name="Settipalli S."/>
            <person name="Sharpe T."/>
            <person name="Sheridan J."/>
            <person name="Sherpa N."/>
            <person name="Shi J."/>
            <person name="Smirnov S."/>
            <person name="Smith C."/>
            <person name="Sougnez C."/>
            <person name="Spencer B."/>
            <person name="Stalker J."/>
            <person name="Stange-thomann N."/>
            <person name="Stavropoulos S."/>
            <person name="Stetson K."/>
            <person name="Stone C."/>
            <person name="Stone S."/>
            <person name="Stubbs M."/>
            <person name="Talamas J."/>
            <person name="Tchuinga P."/>
            <person name="Tenzing P."/>
            <person name="Tesfaye S."/>
            <person name="Theodore J."/>
            <person name="Thoulutsang Y."/>
            <person name="Topham K."/>
            <person name="Towey S."/>
            <person name="Tsamla T."/>
            <person name="Tsomo N."/>
            <person name="Vallee D."/>
            <person name="Vassiliev H."/>
            <person name="Venkataraman V."/>
            <person name="Vinson J."/>
            <person name="Vo A."/>
            <person name="Wade C."/>
            <person name="Wang S."/>
            <person name="Wangchuk T."/>
            <person name="Wangdi T."/>
            <person name="Whittaker C."/>
            <person name="Wilkinson J."/>
            <person name="Wu Y."/>
            <person name="Wyman D."/>
            <person name="Yadav S."/>
            <person name="Yang S."/>
            <person name="Yang X."/>
            <person name="Yeager S."/>
            <person name="Yee E."/>
            <person name="Young G."/>
            <person name="Zainoun J."/>
            <person name="Zembeck L."/>
            <person name="Zimmer A."/>
            <person name="Zody M."/>
            <person name="Lander E."/>
        </authorList>
    </citation>
    <scope>NUCLEOTIDE SEQUENCE [LARGE SCALE GENOMIC DNA]</scope>
</reference>
<dbReference type="GeneTree" id="ENSGT00390000015364"/>
<sequence length="269" mass="29692">MMSMVRNGSTVHGNEPFANGEDKIGGYKPVKISTDILPSTMKTKFYKLSHSNDNEDVIESCVRILHQGGTIALPTDTLYGVACLAQSTEAVEKLYEIKARNLLKPVAICVGDLYNVCQWTRFPEGLIESVSKTLGLEDKLKFQRPSSPGVLYGLLEDLLPGPVTIVTERSPSLNNTLNPETSLVGIRVPDHKFIRDLCNRLREPLALTSANVSGENSSLRIEDFRKLWPKLDAVIDDGEVGTTYVNKSLQYAKEGSTVFQIQTDGLSFK</sequence>
<dbReference type="PROSITE" id="PS51163">
    <property type="entry name" value="YRDC"/>
    <property type="match status" value="1"/>
</dbReference>
<dbReference type="HOGENOM" id="CLU_1036354_0_0_1"/>
<evidence type="ECO:0000256" key="6">
    <source>
        <dbReference type="ARBA" id="ARBA00022679"/>
    </source>
</evidence>
<dbReference type="eggNOG" id="KOG3051">
    <property type="taxonomic scope" value="Eukaryota"/>
</dbReference>
<dbReference type="GO" id="GO:0006450">
    <property type="term" value="P:regulation of translational fidelity"/>
    <property type="evidence" value="ECO:0007669"/>
    <property type="project" value="TreeGrafter"/>
</dbReference>
<comment type="catalytic activity">
    <reaction evidence="7">
        <text>L-threonine + hydrogencarbonate + ATP = L-threonylcarbamoyladenylate + diphosphate + H2O</text>
        <dbReference type="Rhea" id="RHEA:36407"/>
        <dbReference type="ChEBI" id="CHEBI:15377"/>
        <dbReference type="ChEBI" id="CHEBI:17544"/>
        <dbReference type="ChEBI" id="CHEBI:30616"/>
        <dbReference type="ChEBI" id="CHEBI:33019"/>
        <dbReference type="ChEBI" id="CHEBI:57926"/>
        <dbReference type="ChEBI" id="CHEBI:73682"/>
        <dbReference type="EC" id="2.7.7.87"/>
    </reaction>
</comment>
<dbReference type="PANTHER" id="PTHR17490:SF10">
    <property type="entry name" value="THREONYLCARBAMOYL-AMP SYNTHASE"/>
    <property type="match status" value="1"/>
</dbReference>
<evidence type="ECO:0000259" key="8">
    <source>
        <dbReference type="PROSITE" id="PS51163"/>
    </source>
</evidence>
<accession>H2ZHA2</accession>
<evidence type="ECO:0000256" key="5">
    <source>
        <dbReference type="ARBA" id="ARBA00022490"/>
    </source>
</evidence>
<evidence type="ECO:0000256" key="7">
    <source>
        <dbReference type="ARBA" id="ARBA00048366"/>
    </source>
</evidence>
<dbReference type="GO" id="GO:0005737">
    <property type="term" value="C:cytoplasm"/>
    <property type="evidence" value="ECO:0007669"/>
    <property type="project" value="UniProtKB-SubCell"/>
</dbReference>
<dbReference type="STRING" id="51511.ENSCSAVP00000016968"/>
<dbReference type="Proteomes" id="UP000007875">
    <property type="component" value="Unassembled WGS sequence"/>
</dbReference>
<dbReference type="EC" id="2.7.7.87" evidence="3"/>
<evidence type="ECO:0000313" key="10">
    <source>
        <dbReference type="Proteomes" id="UP000007875"/>
    </source>
</evidence>
<organism evidence="9 10">
    <name type="scientific">Ciona savignyi</name>
    <name type="common">Pacific transparent sea squirt</name>
    <dbReference type="NCBI Taxonomy" id="51511"/>
    <lineage>
        <taxon>Eukaryota</taxon>
        <taxon>Metazoa</taxon>
        <taxon>Chordata</taxon>
        <taxon>Tunicata</taxon>
        <taxon>Ascidiacea</taxon>
        <taxon>Phlebobranchia</taxon>
        <taxon>Cionidae</taxon>
        <taxon>Ciona</taxon>
    </lineage>
</organism>
<keyword evidence="10" id="KW-1185">Reference proteome</keyword>
<dbReference type="FunCoup" id="H2ZHA2">
    <property type="interactions" value="9"/>
</dbReference>
<evidence type="ECO:0000256" key="3">
    <source>
        <dbReference type="ARBA" id="ARBA00012584"/>
    </source>
</evidence>
<reference evidence="9" key="2">
    <citation type="submission" date="2025-08" db="UniProtKB">
        <authorList>
            <consortium name="Ensembl"/>
        </authorList>
    </citation>
    <scope>IDENTIFICATION</scope>
</reference>
<dbReference type="Ensembl" id="ENSCSAVT00000017151.1">
    <property type="protein sequence ID" value="ENSCSAVP00000016968.1"/>
    <property type="gene ID" value="ENSCSAVG00000009982.1"/>
</dbReference>
<dbReference type="GO" id="GO:0061710">
    <property type="term" value="F:L-threonylcarbamoyladenylate synthase"/>
    <property type="evidence" value="ECO:0007669"/>
    <property type="project" value="UniProtKB-EC"/>
</dbReference>
<dbReference type="GO" id="GO:0000049">
    <property type="term" value="F:tRNA binding"/>
    <property type="evidence" value="ECO:0007669"/>
    <property type="project" value="TreeGrafter"/>
</dbReference>
<proteinExistence type="inferred from homology"/>
<dbReference type="InterPro" id="IPR050156">
    <property type="entry name" value="TC-AMP_synthase_SUA5"/>
</dbReference>
<dbReference type="AlphaFoldDB" id="H2ZHA2"/>
<dbReference type="GO" id="GO:0003725">
    <property type="term" value="F:double-stranded RNA binding"/>
    <property type="evidence" value="ECO:0007669"/>
    <property type="project" value="InterPro"/>
</dbReference>
<evidence type="ECO:0000313" key="9">
    <source>
        <dbReference type="Ensembl" id="ENSCSAVP00000016968.1"/>
    </source>
</evidence>
<dbReference type="InterPro" id="IPR017945">
    <property type="entry name" value="DHBP_synth_RibB-like_a/b_dom"/>
</dbReference>
<feature type="domain" description="YrdC-like" evidence="8">
    <location>
        <begin position="55"/>
        <end position="267"/>
    </location>
</feature>
<dbReference type="PANTHER" id="PTHR17490">
    <property type="entry name" value="SUA5"/>
    <property type="match status" value="1"/>
</dbReference>
<dbReference type="Gene3D" id="3.90.870.10">
    <property type="entry name" value="DHBP synthase"/>
    <property type="match status" value="1"/>
</dbReference>
<dbReference type="InterPro" id="IPR006070">
    <property type="entry name" value="Sua5-like_dom"/>
</dbReference>
<comment type="subcellular location">
    <subcellularLocation>
        <location evidence="1">Cytoplasm</location>
    </subcellularLocation>
</comment>
<reference evidence="9" key="3">
    <citation type="submission" date="2025-09" db="UniProtKB">
        <authorList>
            <consortium name="Ensembl"/>
        </authorList>
    </citation>
    <scope>IDENTIFICATION</scope>
</reference>
<keyword evidence="6" id="KW-0808">Transferase</keyword>
<name>H2ZHA2_CIOSA</name>